<sequence length="81" mass="8853">MSRVASSVGCDVTNKKCGTQVVESNGGPSTKIQARITRNRFDEEDPRRSDQGTKSGLKKKRGGQVRERLHCENLTTTTTTG</sequence>
<feature type="compositionally biased region" description="Basic and acidic residues" evidence="1">
    <location>
        <begin position="39"/>
        <end position="51"/>
    </location>
</feature>
<feature type="compositionally biased region" description="Polar residues" evidence="1">
    <location>
        <begin position="21"/>
        <end position="32"/>
    </location>
</feature>
<dbReference type="AlphaFoldDB" id="A0AAN8PWN6"/>
<evidence type="ECO:0000256" key="1">
    <source>
        <dbReference type="SAM" id="MobiDB-lite"/>
    </source>
</evidence>
<accession>A0AAN8PWN6</accession>
<reference evidence="2 3" key="1">
    <citation type="submission" date="2023-10" db="EMBL/GenBank/DDBJ databases">
        <title>Genomes of two closely related lineages of the louse Polyplax serrata with different host specificities.</title>
        <authorList>
            <person name="Martinu J."/>
            <person name="Tarabai H."/>
            <person name="Stefka J."/>
            <person name="Hypsa V."/>
        </authorList>
    </citation>
    <scope>NUCLEOTIDE SEQUENCE [LARGE SCALE GENOMIC DNA]</scope>
    <source>
        <strain evidence="2">HR10_N</strain>
    </source>
</reference>
<name>A0AAN8PWN6_POLSC</name>
<protein>
    <submittedName>
        <fullName evidence="2">Uncharacterized protein</fullName>
    </submittedName>
</protein>
<gene>
    <name evidence="2" type="ORF">RUM43_007202</name>
</gene>
<comment type="caution">
    <text evidence="2">The sequence shown here is derived from an EMBL/GenBank/DDBJ whole genome shotgun (WGS) entry which is preliminary data.</text>
</comment>
<dbReference type="EMBL" id="JAWJWE010000003">
    <property type="protein sequence ID" value="KAK6638932.1"/>
    <property type="molecule type" value="Genomic_DNA"/>
</dbReference>
<dbReference type="Proteomes" id="UP001372834">
    <property type="component" value="Unassembled WGS sequence"/>
</dbReference>
<evidence type="ECO:0000313" key="3">
    <source>
        <dbReference type="Proteomes" id="UP001372834"/>
    </source>
</evidence>
<evidence type="ECO:0000313" key="2">
    <source>
        <dbReference type="EMBL" id="KAK6638932.1"/>
    </source>
</evidence>
<proteinExistence type="predicted"/>
<organism evidence="2 3">
    <name type="scientific">Polyplax serrata</name>
    <name type="common">Common mouse louse</name>
    <dbReference type="NCBI Taxonomy" id="468196"/>
    <lineage>
        <taxon>Eukaryota</taxon>
        <taxon>Metazoa</taxon>
        <taxon>Ecdysozoa</taxon>
        <taxon>Arthropoda</taxon>
        <taxon>Hexapoda</taxon>
        <taxon>Insecta</taxon>
        <taxon>Pterygota</taxon>
        <taxon>Neoptera</taxon>
        <taxon>Paraneoptera</taxon>
        <taxon>Psocodea</taxon>
        <taxon>Troctomorpha</taxon>
        <taxon>Phthiraptera</taxon>
        <taxon>Anoplura</taxon>
        <taxon>Polyplacidae</taxon>
        <taxon>Polyplax</taxon>
    </lineage>
</organism>
<feature type="region of interest" description="Disordered" evidence="1">
    <location>
        <begin position="15"/>
        <end position="81"/>
    </location>
</feature>